<sequence>MSSATAATSPPAIVSAIRPAFEKGKASGDLLFFPSEVHTHKDLGIDFEIRLCPALLQKPPLPTPHFEVATGDHEKEKRTDPFQPPYNPNLYVGELKDEEEGTEYVVLLNKYSVVEEHFLLVTKEFQSQTSPLEPSDLVQAYLLLRAANKAGNHLFAFYNCGEQSGASQAHKHLQFLPTADEDGPPIERLAKAARIDKADKPFALSALPFANHIRRLALPTTRAELEPALAQAFVELLDLCISTVRHATAAAAAVDGDAGGGLSYNVVLTLGHLYVFPRRRESHRLAVSGEALSVNALGFAGYLLVKSDAELRAVTAEGPTNVLKAVACASAHDLQVGGGPEFDGIA</sequence>
<feature type="domain" description="ATP adenylyltransferase C-terminal" evidence="2">
    <location>
        <begin position="206"/>
        <end position="328"/>
    </location>
</feature>
<name>A0AAD4LGB1_9AGAM</name>
<keyword evidence="5" id="KW-1185">Reference proteome</keyword>
<evidence type="ECO:0000259" key="3">
    <source>
        <dbReference type="Pfam" id="PF19327"/>
    </source>
</evidence>
<organism evidence="4 5">
    <name type="scientific">Lactarius akahatsu</name>
    <dbReference type="NCBI Taxonomy" id="416441"/>
    <lineage>
        <taxon>Eukaryota</taxon>
        <taxon>Fungi</taxon>
        <taxon>Dikarya</taxon>
        <taxon>Basidiomycota</taxon>
        <taxon>Agaricomycotina</taxon>
        <taxon>Agaricomycetes</taxon>
        <taxon>Russulales</taxon>
        <taxon>Russulaceae</taxon>
        <taxon>Lactarius</taxon>
    </lineage>
</organism>
<accession>A0AAD4LGB1</accession>
<dbReference type="PIRSF" id="PIRSF000846">
    <property type="entry name" value="ATP_adenylyltr"/>
    <property type="match status" value="1"/>
</dbReference>
<protein>
    <submittedName>
        <fullName evidence="4">HIT-like domain-containing protein</fullName>
    </submittedName>
</protein>
<dbReference type="SUPFAM" id="SSF54197">
    <property type="entry name" value="HIT-like"/>
    <property type="match status" value="1"/>
</dbReference>
<feature type="active site" description="Nucleophile" evidence="1">
    <location>
        <position position="172"/>
    </location>
</feature>
<dbReference type="InterPro" id="IPR009163">
    <property type="entry name" value="Ap4A_phos1/2"/>
</dbReference>
<reference evidence="4" key="1">
    <citation type="submission" date="2022-01" db="EMBL/GenBank/DDBJ databases">
        <title>Comparative genomics reveals a dynamic genome evolution in the ectomycorrhizal milk-cap (Lactarius) mushrooms.</title>
        <authorList>
            <consortium name="DOE Joint Genome Institute"/>
            <person name="Lebreton A."/>
            <person name="Tang N."/>
            <person name="Kuo A."/>
            <person name="LaButti K."/>
            <person name="Drula E."/>
            <person name="Barry K."/>
            <person name="Clum A."/>
            <person name="Lipzen A."/>
            <person name="Mousain D."/>
            <person name="Ng V."/>
            <person name="Wang R."/>
            <person name="Wang X."/>
            <person name="Dai Y."/>
            <person name="Henrissat B."/>
            <person name="Grigoriev I.V."/>
            <person name="Guerin-Laguette A."/>
            <person name="Yu F."/>
            <person name="Martin F.M."/>
        </authorList>
    </citation>
    <scope>NUCLEOTIDE SEQUENCE</scope>
    <source>
        <strain evidence="4">QP</strain>
    </source>
</reference>
<dbReference type="Proteomes" id="UP001201163">
    <property type="component" value="Unassembled WGS sequence"/>
</dbReference>
<evidence type="ECO:0000313" key="5">
    <source>
        <dbReference type="Proteomes" id="UP001201163"/>
    </source>
</evidence>
<comment type="caution">
    <text evidence="4">The sequence shown here is derived from an EMBL/GenBank/DDBJ whole genome shotgun (WGS) entry which is preliminary data.</text>
</comment>
<gene>
    <name evidence="4" type="ORF">EDB92DRAFT_1864299</name>
</gene>
<dbReference type="InterPro" id="IPR019200">
    <property type="entry name" value="ATP_adenylylTrfase_C"/>
</dbReference>
<dbReference type="AlphaFoldDB" id="A0AAD4LGB1"/>
<dbReference type="InterPro" id="IPR045759">
    <property type="entry name" value="Ap4A_phos1/2_N"/>
</dbReference>
<dbReference type="PANTHER" id="PTHR38420:SF1">
    <property type="entry name" value="PUTATIVE (AFU_ORTHOLOGUE AFUA_5G14690)-RELATED"/>
    <property type="match status" value="1"/>
</dbReference>
<dbReference type="Gene3D" id="3.30.428.70">
    <property type="match status" value="1"/>
</dbReference>
<dbReference type="GO" id="GO:0005524">
    <property type="term" value="F:ATP binding"/>
    <property type="evidence" value="ECO:0007669"/>
    <property type="project" value="InterPro"/>
</dbReference>
<dbReference type="EMBL" id="JAKELL010000030">
    <property type="protein sequence ID" value="KAH8990532.1"/>
    <property type="molecule type" value="Genomic_DNA"/>
</dbReference>
<dbReference type="Pfam" id="PF19327">
    <property type="entry name" value="Ap4A_phos_N"/>
    <property type="match status" value="1"/>
</dbReference>
<dbReference type="GO" id="GO:0009117">
    <property type="term" value="P:nucleotide metabolic process"/>
    <property type="evidence" value="ECO:0007669"/>
    <property type="project" value="InterPro"/>
</dbReference>
<evidence type="ECO:0000259" key="2">
    <source>
        <dbReference type="Pfam" id="PF09830"/>
    </source>
</evidence>
<dbReference type="InterPro" id="IPR036265">
    <property type="entry name" value="HIT-like_sf"/>
</dbReference>
<feature type="domain" description="Ap4A phosphorylase 1/2 N-terminal" evidence="3">
    <location>
        <begin position="7"/>
        <end position="187"/>
    </location>
</feature>
<evidence type="ECO:0000313" key="4">
    <source>
        <dbReference type="EMBL" id="KAH8990532.1"/>
    </source>
</evidence>
<proteinExistence type="predicted"/>
<dbReference type="Pfam" id="PF09830">
    <property type="entry name" value="ATP_transf"/>
    <property type="match status" value="1"/>
</dbReference>
<dbReference type="InterPro" id="IPR043171">
    <property type="entry name" value="Ap4A_phos1/2-like"/>
</dbReference>
<evidence type="ECO:0000256" key="1">
    <source>
        <dbReference type="PIRSR" id="PIRSR000846-1"/>
    </source>
</evidence>
<dbReference type="GO" id="GO:0003877">
    <property type="term" value="F:ATP:ADP adenylyltransferase activity"/>
    <property type="evidence" value="ECO:0007669"/>
    <property type="project" value="InterPro"/>
</dbReference>
<dbReference type="PANTHER" id="PTHR38420">
    <property type="entry name" value="AP-4-A PHOSPHORYLASE II"/>
    <property type="match status" value="1"/>
</dbReference>